<protein>
    <submittedName>
        <fullName evidence="1">Uncharacterized protein</fullName>
    </submittedName>
</protein>
<accession>E6QLY6</accession>
<comment type="caution">
    <text evidence="1">The sequence shown here is derived from an EMBL/GenBank/DDBJ whole genome shotgun (WGS) entry which is preliminary data.</text>
</comment>
<dbReference type="EMBL" id="CABQ01000199">
    <property type="protein sequence ID" value="CBI08257.1"/>
    <property type="molecule type" value="Genomic_DNA"/>
</dbReference>
<reference evidence="1" key="1">
    <citation type="submission" date="2009-10" db="EMBL/GenBank/DDBJ databases">
        <title>Diversity of trophic interactions inside an arsenic-rich microbial ecosystem.</title>
        <authorList>
            <person name="Bertin P.N."/>
            <person name="Heinrich-Salmeron A."/>
            <person name="Pelletier E."/>
            <person name="Goulhen-Chollet F."/>
            <person name="Arsene-Ploetze F."/>
            <person name="Gallien S."/>
            <person name="Calteau A."/>
            <person name="Vallenet D."/>
            <person name="Casiot C."/>
            <person name="Chane-Woon-Ming B."/>
            <person name="Giloteaux L."/>
            <person name="Barakat M."/>
            <person name="Bonnefoy V."/>
            <person name="Bruneel O."/>
            <person name="Chandler M."/>
            <person name="Cleiss J."/>
            <person name="Duran R."/>
            <person name="Elbaz-Poulichet F."/>
            <person name="Fonknechten N."/>
            <person name="Lauga B."/>
            <person name="Mornico D."/>
            <person name="Ortet P."/>
            <person name="Schaeffer C."/>
            <person name="Siguier P."/>
            <person name="Alexander Thil Smith A."/>
            <person name="Van Dorsselaer A."/>
            <person name="Weissenbach J."/>
            <person name="Medigue C."/>
            <person name="Le Paslier D."/>
        </authorList>
    </citation>
    <scope>NUCLEOTIDE SEQUENCE</scope>
</reference>
<evidence type="ECO:0000313" key="1">
    <source>
        <dbReference type="EMBL" id="CBI08257.1"/>
    </source>
</evidence>
<dbReference type="AlphaFoldDB" id="E6QLY6"/>
<proteinExistence type="predicted"/>
<name>E6QLY6_9ZZZZ</name>
<gene>
    <name evidence="1" type="ORF">CARN6_1708</name>
</gene>
<sequence length="62" mass="7063">MGTITIEEETIPLKPDGKATVVLWTTTGDMMAPSVTVSRQRKRLRSIQWNWTIPTLAVRHRS</sequence>
<organism evidence="1">
    <name type="scientific">mine drainage metagenome</name>
    <dbReference type="NCBI Taxonomy" id="410659"/>
    <lineage>
        <taxon>unclassified sequences</taxon>
        <taxon>metagenomes</taxon>
        <taxon>ecological metagenomes</taxon>
    </lineage>
</organism>